<dbReference type="SMART" id="SM00448">
    <property type="entry name" value="REC"/>
    <property type="match status" value="1"/>
</dbReference>
<comment type="caution">
    <text evidence="6">The sequence shown here is derived from an EMBL/GenBank/DDBJ whole genome shotgun (WGS) entry which is preliminary data.</text>
</comment>
<dbReference type="Proteomes" id="UP001147830">
    <property type="component" value="Unassembled WGS sequence"/>
</dbReference>
<dbReference type="InterPro" id="IPR016032">
    <property type="entry name" value="Sig_transdc_resp-reg_C-effctor"/>
</dbReference>
<dbReference type="CDD" id="cd00383">
    <property type="entry name" value="trans_reg_C"/>
    <property type="match status" value="1"/>
</dbReference>
<dbReference type="Pfam" id="PF00486">
    <property type="entry name" value="Trans_reg_C"/>
    <property type="match status" value="1"/>
</dbReference>
<dbReference type="Gene3D" id="3.40.50.2300">
    <property type="match status" value="1"/>
</dbReference>
<accession>A0A9X2WJA7</accession>
<dbReference type="PROSITE" id="PS50110">
    <property type="entry name" value="RESPONSE_REGULATORY"/>
    <property type="match status" value="1"/>
</dbReference>
<keyword evidence="2" id="KW-0597">Phosphoprotein</keyword>
<reference evidence="6" key="2">
    <citation type="submission" date="2022-08" db="EMBL/GenBank/DDBJ databases">
        <authorList>
            <person name="Dong C."/>
        </authorList>
    </citation>
    <scope>NUCLEOTIDE SEQUENCE</scope>
    <source>
        <strain evidence="6">59MF3M-4</strain>
    </source>
</reference>
<evidence type="ECO:0000313" key="6">
    <source>
        <dbReference type="EMBL" id="MCT7361180.1"/>
    </source>
</evidence>
<evidence type="ECO:0000256" key="2">
    <source>
        <dbReference type="PROSITE-ProRule" id="PRU00169"/>
    </source>
</evidence>
<evidence type="ECO:0000256" key="3">
    <source>
        <dbReference type="PROSITE-ProRule" id="PRU01091"/>
    </source>
</evidence>
<gene>
    <name evidence="6" type="ORF">NYR02_19335</name>
</gene>
<dbReference type="PROSITE" id="PS51755">
    <property type="entry name" value="OMPR_PHOB"/>
    <property type="match status" value="1"/>
</dbReference>
<dbReference type="Gene3D" id="1.10.10.10">
    <property type="entry name" value="Winged helix-like DNA-binding domain superfamily/Winged helix DNA-binding domain"/>
    <property type="match status" value="1"/>
</dbReference>
<dbReference type="GO" id="GO:0006355">
    <property type="term" value="P:regulation of DNA-templated transcription"/>
    <property type="evidence" value="ECO:0007669"/>
    <property type="project" value="InterPro"/>
</dbReference>
<dbReference type="PANTHER" id="PTHR48111:SF37">
    <property type="entry name" value="RESPONSE REGULATOR PROTEIN CARR"/>
    <property type="match status" value="1"/>
</dbReference>
<dbReference type="InterPro" id="IPR039420">
    <property type="entry name" value="WalR-like"/>
</dbReference>
<evidence type="ECO:0000259" key="5">
    <source>
        <dbReference type="PROSITE" id="PS51755"/>
    </source>
</evidence>
<dbReference type="InterPro" id="IPR001789">
    <property type="entry name" value="Sig_transdc_resp-reg_receiver"/>
</dbReference>
<feature type="domain" description="Response regulatory" evidence="4">
    <location>
        <begin position="3"/>
        <end position="119"/>
    </location>
</feature>
<dbReference type="SMART" id="SM00862">
    <property type="entry name" value="Trans_reg_C"/>
    <property type="match status" value="1"/>
</dbReference>
<dbReference type="GO" id="GO:0000156">
    <property type="term" value="F:phosphorelay response regulator activity"/>
    <property type="evidence" value="ECO:0007669"/>
    <property type="project" value="TreeGrafter"/>
</dbReference>
<protein>
    <submittedName>
        <fullName evidence="6">Response regulator transcription factor</fullName>
    </submittedName>
</protein>
<feature type="domain" description="OmpR/PhoB-type" evidence="5">
    <location>
        <begin position="127"/>
        <end position="223"/>
    </location>
</feature>
<dbReference type="GO" id="GO:0032993">
    <property type="term" value="C:protein-DNA complex"/>
    <property type="evidence" value="ECO:0007669"/>
    <property type="project" value="TreeGrafter"/>
</dbReference>
<dbReference type="InterPro" id="IPR036388">
    <property type="entry name" value="WH-like_DNA-bd_sf"/>
</dbReference>
<dbReference type="AlphaFoldDB" id="A0A9X2WJA7"/>
<keyword evidence="7" id="KW-1185">Reference proteome</keyword>
<feature type="DNA-binding region" description="OmpR/PhoB-type" evidence="3">
    <location>
        <begin position="127"/>
        <end position="223"/>
    </location>
</feature>
<proteinExistence type="predicted"/>
<dbReference type="GO" id="GO:0000976">
    <property type="term" value="F:transcription cis-regulatory region binding"/>
    <property type="evidence" value="ECO:0007669"/>
    <property type="project" value="TreeGrafter"/>
</dbReference>
<dbReference type="Gene3D" id="6.10.250.690">
    <property type="match status" value="1"/>
</dbReference>
<evidence type="ECO:0000256" key="1">
    <source>
        <dbReference type="ARBA" id="ARBA00023125"/>
    </source>
</evidence>
<dbReference type="RefSeq" id="WP_260978006.1">
    <property type="nucleotide sequence ID" value="NZ_JAOANI010000032.1"/>
</dbReference>
<dbReference type="SUPFAM" id="SSF52172">
    <property type="entry name" value="CheY-like"/>
    <property type="match status" value="1"/>
</dbReference>
<evidence type="ECO:0000259" key="4">
    <source>
        <dbReference type="PROSITE" id="PS50110"/>
    </source>
</evidence>
<dbReference type="InterPro" id="IPR011006">
    <property type="entry name" value="CheY-like_superfamily"/>
</dbReference>
<dbReference type="PANTHER" id="PTHR48111">
    <property type="entry name" value="REGULATOR OF RPOS"/>
    <property type="match status" value="1"/>
</dbReference>
<dbReference type="EMBL" id="JAOANI010000032">
    <property type="protein sequence ID" value="MCT7361180.1"/>
    <property type="molecule type" value="Genomic_DNA"/>
</dbReference>
<evidence type="ECO:0000313" key="7">
    <source>
        <dbReference type="Proteomes" id="UP001147830"/>
    </source>
</evidence>
<feature type="modified residue" description="4-aspartylphosphate" evidence="2">
    <location>
        <position position="54"/>
    </location>
</feature>
<sequence length="226" mass="25820">MTQVLLVEDDPQLSRDVAFYLTQAGYQVEAIDRGDWAMSHPDVHNGRFDLAVLDLGLPGAPGLQVLQHWRAQGILMPVLILTARNSWQERVDGLNAGADDYLGKPFRKEELLARLEAMRRRLQQDGQLRLTVDGLTLDEERHTVLLQGSENEQELTATELSMLRLLMQKAGKPVSKQQLLDSHYGWQEEKADNLVEVYIRRLRRKIGEQRIRTLRGQGYVLQQGDN</sequence>
<dbReference type="SUPFAM" id="SSF46894">
    <property type="entry name" value="C-terminal effector domain of the bipartite response regulators"/>
    <property type="match status" value="1"/>
</dbReference>
<dbReference type="InterPro" id="IPR001867">
    <property type="entry name" value="OmpR/PhoB-type_DNA-bd"/>
</dbReference>
<reference evidence="6" key="1">
    <citation type="journal article" date="2022" name="Front. Microbiol.">
        <title>Genome-based taxonomic rearrangement of Oceanobacter-related bacteria including the description of Thalassolituus hydrocarbonoclasticus sp. nov. and Thalassolituus pacificus sp. nov. and emended description of the genus Thalassolituus.</title>
        <authorList>
            <person name="Dong C."/>
            <person name="Wei L."/>
            <person name="Wang J."/>
            <person name="Lai Q."/>
            <person name="Huang Z."/>
            <person name="Shao Z."/>
        </authorList>
    </citation>
    <scope>NUCLEOTIDE SEQUENCE</scope>
    <source>
        <strain evidence="6">59MF3M-4</strain>
    </source>
</reference>
<name>A0A9X2WJA7_9GAMM</name>
<dbReference type="Pfam" id="PF00072">
    <property type="entry name" value="Response_reg"/>
    <property type="match status" value="1"/>
</dbReference>
<keyword evidence="1 3" id="KW-0238">DNA-binding</keyword>
<dbReference type="GO" id="GO:0005829">
    <property type="term" value="C:cytosol"/>
    <property type="evidence" value="ECO:0007669"/>
    <property type="project" value="TreeGrafter"/>
</dbReference>
<organism evidence="6 7">
    <name type="scientific">Thalassolituus pacificus</name>
    <dbReference type="NCBI Taxonomy" id="2975440"/>
    <lineage>
        <taxon>Bacteria</taxon>
        <taxon>Pseudomonadati</taxon>
        <taxon>Pseudomonadota</taxon>
        <taxon>Gammaproteobacteria</taxon>
        <taxon>Oceanospirillales</taxon>
        <taxon>Oceanospirillaceae</taxon>
        <taxon>Thalassolituus</taxon>
    </lineage>
</organism>